<evidence type="ECO:0000256" key="7">
    <source>
        <dbReference type="ARBA" id="ARBA00022977"/>
    </source>
</evidence>
<dbReference type="SUPFAM" id="SSF48613">
    <property type="entry name" value="Heme oxygenase-like"/>
    <property type="match status" value="1"/>
</dbReference>
<sequence>MSFTKELRRENEDVFQAIFDHPFVQGLGEGELPKEAVAHYVKADYEYLNTFLTLYGTAISQSDSREDITFFHNQIAFVLGDEIHPHRNLSDYAGTPYENLQGYPMPPTADHYRAHMKSVATEGLLGKTIAAMLPCPWTYDEIGKELKRRFSPEPDHPFYEWIEFYADDSIAETTGYMMKRLDEEAEQASPEDRRKMKEAFRKSCQLELAFWEMSYSLEEWPAGKEAAR</sequence>
<organism evidence="11 12">
    <name type="scientific">Salimicrobium album</name>
    <dbReference type="NCBI Taxonomy" id="50717"/>
    <lineage>
        <taxon>Bacteria</taxon>
        <taxon>Bacillati</taxon>
        <taxon>Bacillota</taxon>
        <taxon>Bacilli</taxon>
        <taxon>Bacillales</taxon>
        <taxon>Bacillaceae</taxon>
        <taxon>Salimicrobium</taxon>
    </lineage>
</organism>
<dbReference type="Pfam" id="PF03070">
    <property type="entry name" value="TENA_THI-4"/>
    <property type="match status" value="1"/>
</dbReference>
<proteinExistence type="inferred from homology"/>
<dbReference type="InterPro" id="IPR016084">
    <property type="entry name" value="Haem_Oase-like_multi-hlx"/>
</dbReference>
<evidence type="ECO:0000256" key="5">
    <source>
        <dbReference type="ARBA" id="ARBA00012684"/>
    </source>
</evidence>
<dbReference type="CDD" id="cd19360">
    <property type="entry name" value="TenA_C_SaTenA-like"/>
    <property type="match status" value="1"/>
</dbReference>
<comment type="catalytic activity">
    <reaction evidence="1 9">
        <text>4-amino-5-aminomethyl-2-methylpyrimidine + H2O = 4-amino-5-hydroxymethyl-2-methylpyrimidine + NH4(+)</text>
        <dbReference type="Rhea" id="RHEA:31799"/>
        <dbReference type="ChEBI" id="CHEBI:15377"/>
        <dbReference type="ChEBI" id="CHEBI:16892"/>
        <dbReference type="ChEBI" id="CHEBI:28938"/>
        <dbReference type="ChEBI" id="CHEBI:63416"/>
        <dbReference type="EC" id="3.5.99.2"/>
    </reaction>
</comment>
<evidence type="ECO:0000256" key="3">
    <source>
        <dbReference type="ARBA" id="ARBA00010264"/>
    </source>
</evidence>
<dbReference type="Proteomes" id="UP000198647">
    <property type="component" value="Unassembled WGS sequence"/>
</dbReference>
<evidence type="ECO:0000256" key="8">
    <source>
        <dbReference type="ARBA" id="ARBA00048337"/>
    </source>
</evidence>
<evidence type="ECO:0000256" key="2">
    <source>
        <dbReference type="ARBA" id="ARBA00004948"/>
    </source>
</evidence>
<protein>
    <recommendedName>
        <fullName evidence="6 9">Aminopyrimidine aminohydrolase</fullName>
        <ecNumber evidence="5 9">3.5.99.2</ecNumber>
    </recommendedName>
</protein>
<keyword evidence="7 9" id="KW-0784">Thiamine biosynthesis</keyword>
<evidence type="ECO:0000256" key="6">
    <source>
        <dbReference type="ARBA" id="ARBA00013647"/>
    </source>
</evidence>
<dbReference type="Gene3D" id="1.20.910.10">
    <property type="entry name" value="Heme oxygenase-like"/>
    <property type="match status" value="1"/>
</dbReference>
<dbReference type="RefSeq" id="WP_093105203.1">
    <property type="nucleotide sequence ID" value="NZ_FNOS01000001.1"/>
</dbReference>
<keyword evidence="9" id="KW-0378">Hydrolase</keyword>
<keyword evidence="12" id="KW-1185">Reference proteome</keyword>
<dbReference type="EC" id="3.5.99.2" evidence="5 9"/>
<accession>A0A1H3BEU3</accession>
<evidence type="ECO:0000256" key="4">
    <source>
        <dbReference type="ARBA" id="ARBA00011881"/>
    </source>
</evidence>
<comment type="subunit">
    <text evidence="4">Homotetramer.</text>
</comment>
<evidence type="ECO:0000313" key="12">
    <source>
        <dbReference type="Proteomes" id="UP000198647"/>
    </source>
</evidence>
<comment type="caution">
    <text evidence="11">The sequence shown here is derived from an EMBL/GenBank/DDBJ whole genome shotgun (WGS) entry which is preliminary data.</text>
</comment>
<comment type="similarity">
    <text evidence="3 9">Belongs to the TenA family.</text>
</comment>
<dbReference type="InterPro" id="IPR027574">
    <property type="entry name" value="Thiaminase_II"/>
</dbReference>
<dbReference type="InterPro" id="IPR050967">
    <property type="entry name" value="Thiamine_Salvage_TenA"/>
</dbReference>
<comment type="pathway">
    <text evidence="2 9">Cofactor biosynthesis; thiamine diphosphate biosynthesis.</text>
</comment>
<gene>
    <name evidence="11" type="ORF">SAMN04488081_0406</name>
</gene>
<comment type="catalytic activity">
    <reaction evidence="8 9">
        <text>thiamine + H2O = 5-(2-hydroxyethyl)-4-methylthiazole + 4-amino-5-hydroxymethyl-2-methylpyrimidine + H(+)</text>
        <dbReference type="Rhea" id="RHEA:17509"/>
        <dbReference type="ChEBI" id="CHEBI:15377"/>
        <dbReference type="ChEBI" id="CHEBI:15378"/>
        <dbReference type="ChEBI" id="CHEBI:16892"/>
        <dbReference type="ChEBI" id="CHEBI:17957"/>
        <dbReference type="ChEBI" id="CHEBI:18385"/>
        <dbReference type="EC" id="3.5.99.2"/>
    </reaction>
</comment>
<dbReference type="EMBL" id="FNOS01000001">
    <property type="protein sequence ID" value="SDX40191.1"/>
    <property type="molecule type" value="Genomic_DNA"/>
</dbReference>
<feature type="domain" description="Thiaminase-2/PQQC" evidence="10">
    <location>
        <begin position="15"/>
        <end position="215"/>
    </location>
</feature>
<evidence type="ECO:0000256" key="1">
    <source>
        <dbReference type="ARBA" id="ARBA00001881"/>
    </source>
</evidence>
<dbReference type="PANTHER" id="PTHR43198:SF2">
    <property type="entry name" value="SI:CH1073-67J19.1-RELATED"/>
    <property type="match status" value="1"/>
</dbReference>
<evidence type="ECO:0000259" key="10">
    <source>
        <dbReference type="Pfam" id="PF03070"/>
    </source>
</evidence>
<reference evidence="11 12" key="1">
    <citation type="submission" date="2016-10" db="EMBL/GenBank/DDBJ databases">
        <authorList>
            <person name="Varghese N."/>
            <person name="Submissions S."/>
        </authorList>
    </citation>
    <scope>NUCLEOTIDE SEQUENCE [LARGE SCALE GENOMIC DNA]</scope>
    <source>
        <strain evidence="11 12">DSM 20748</strain>
    </source>
</reference>
<dbReference type="InterPro" id="IPR004305">
    <property type="entry name" value="Thiaminase-2/PQQC"/>
</dbReference>
<evidence type="ECO:0000256" key="9">
    <source>
        <dbReference type="RuleBase" id="RU363093"/>
    </source>
</evidence>
<evidence type="ECO:0000313" key="11">
    <source>
        <dbReference type="EMBL" id="SDX40191.1"/>
    </source>
</evidence>
<comment type="function">
    <text evidence="9">Catalyzes an amino-pyrimidine hydrolysis reaction at the C5' of the pyrimidine moiety of thiamine compounds, a reaction that is part of a thiamine salvage pathway.</text>
</comment>
<dbReference type="NCBIfam" id="TIGR04306">
    <property type="entry name" value="salvage_TenA"/>
    <property type="match status" value="1"/>
</dbReference>
<name>A0A1H3BEU3_9BACI</name>
<dbReference type="PANTHER" id="PTHR43198">
    <property type="entry name" value="BIFUNCTIONAL TH2 PROTEIN"/>
    <property type="match status" value="1"/>
</dbReference>